<proteinExistence type="predicted"/>
<evidence type="ECO:0008006" key="2">
    <source>
        <dbReference type="Google" id="ProtNLM"/>
    </source>
</evidence>
<accession>H6RGC3</accession>
<sequence>MYLQTIICTINDIRTKVIFKGLALLAFTFFGTQAIAQKEGGERPKPPTYAQLLEEIDSNKDGKLAKSEVKGPLSKDFATIDSTMFKQRWIYIKK</sequence>
<dbReference type="PROSITE" id="PS00018">
    <property type="entry name" value="EF_HAND_1"/>
    <property type="match status" value="1"/>
</dbReference>
<dbReference type="AlphaFoldDB" id="H6RGC3"/>
<gene>
    <name evidence="1" type="ORF">VIS_S3CIB80005</name>
</gene>
<name>H6RGC3_9BACT</name>
<dbReference type="InterPro" id="IPR018247">
    <property type="entry name" value="EF_Hand_1_Ca_BS"/>
</dbReference>
<reference evidence="1" key="2">
    <citation type="submission" date="2012-02" db="EMBL/GenBank/DDBJ databases">
        <authorList>
            <person name="Genoscope - CEA"/>
        </authorList>
    </citation>
    <scope>NUCLEOTIDE SEQUENCE</scope>
</reference>
<reference evidence="1" key="1">
    <citation type="journal article" date="2012" name="Environ. Microbiol.">
        <title>Genomic content of uncultured Bacteroidetes from contrasting oceanic provinces in the North Atlantic Ocean.</title>
        <authorList>
            <person name="Gomez-Pereira P.R."/>
            <person name="Schuler M."/>
            <person name="Fuchs B.M."/>
            <person name="Bennke C."/>
            <person name="Teeling H."/>
            <person name="Waldmann J."/>
            <person name="Richter M."/>
            <person name="Barbe V."/>
            <person name="Bataille E."/>
            <person name="Glockner F.O."/>
            <person name="Amann R."/>
        </authorList>
    </citation>
    <scope>NUCLEOTIDE SEQUENCE</scope>
</reference>
<protein>
    <recommendedName>
        <fullName evidence="2">EF-hand domain-containing protein</fullName>
    </recommendedName>
</protein>
<evidence type="ECO:0000313" key="1">
    <source>
        <dbReference type="EMBL" id="CCG00084.1"/>
    </source>
</evidence>
<organism evidence="1">
    <name type="scientific">uncultured Flavobacteriia bacterium</name>
    <dbReference type="NCBI Taxonomy" id="212695"/>
    <lineage>
        <taxon>Bacteria</taxon>
        <taxon>Pseudomonadati</taxon>
        <taxon>Bacteroidota</taxon>
        <taxon>Flavobacteriia</taxon>
        <taxon>environmental samples</taxon>
    </lineage>
</organism>
<dbReference type="EMBL" id="FO117598">
    <property type="protein sequence ID" value="CCG00084.1"/>
    <property type="molecule type" value="Genomic_DNA"/>
</dbReference>